<dbReference type="AlphaFoldDB" id="A0A5A9NNJ5"/>
<comment type="caution">
    <text evidence="1">The sequence shown here is derived from an EMBL/GenBank/DDBJ whole genome shotgun (WGS) entry which is preliminary data.</text>
</comment>
<evidence type="ECO:0000313" key="1">
    <source>
        <dbReference type="EMBL" id="KAA0711033.1"/>
    </source>
</evidence>
<dbReference type="EMBL" id="SOYY01000015">
    <property type="protein sequence ID" value="KAA0711033.1"/>
    <property type="molecule type" value="Genomic_DNA"/>
</dbReference>
<dbReference type="Proteomes" id="UP000324632">
    <property type="component" value="Chromosome 15"/>
</dbReference>
<name>A0A5A9NNJ5_9TELE</name>
<gene>
    <name evidence="1" type="ORF">E1301_Tti002859</name>
</gene>
<evidence type="ECO:0000313" key="2">
    <source>
        <dbReference type="Proteomes" id="UP000324632"/>
    </source>
</evidence>
<protein>
    <submittedName>
        <fullName evidence="1">Uncharacterized protein</fullName>
    </submittedName>
</protein>
<reference evidence="1 2" key="1">
    <citation type="journal article" date="2019" name="Mol. Ecol. Resour.">
        <title>Chromosome-level genome assembly of Triplophysa tibetana, a fish adapted to the harsh high-altitude environment of the Tibetan Plateau.</title>
        <authorList>
            <person name="Yang X."/>
            <person name="Liu H."/>
            <person name="Ma Z."/>
            <person name="Zou Y."/>
            <person name="Zou M."/>
            <person name="Mao Y."/>
            <person name="Li X."/>
            <person name="Wang H."/>
            <person name="Chen T."/>
            <person name="Wang W."/>
            <person name="Yang R."/>
        </authorList>
    </citation>
    <scope>NUCLEOTIDE SEQUENCE [LARGE SCALE GENOMIC DNA]</scope>
    <source>
        <strain evidence="1">TTIB1903HZAU</strain>
        <tissue evidence="1">Muscle</tissue>
    </source>
</reference>
<accession>A0A5A9NNJ5</accession>
<proteinExistence type="predicted"/>
<organism evidence="1 2">
    <name type="scientific">Triplophysa tibetana</name>
    <dbReference type="NCBI Taxonomy" id="1572043"/>
    <lineage>
        <taxon>Eukaryota</taxon>
        <taxon>Metazoa</taxon>
        <taxon>Chordata</taxon>
        <taxon>Craniata</taxon>
        <taxon>Vertebrata</taxon>
        <taxon>Euteleostomi</taxon>
        <taxon>Actinopterygii</taxon>
        <taxon>Neopterygii</taxon>
        <taxon>Teleostei</taxon>
        <taxon>Ostariophysi</taxon>
        <taxon>Cypriniformes</taxon>
        <taxon>Nemacheilidae</taxon>
        <taxon>Triplophysa</taxon>
    </lineage>
</organism>
<keyword evidence="2" id="KW-1185">Reference proteome</keyword>
<sequence>MAAGVGREESGKDYHSSYRCLLRQRLSLDTEDCFKLGTKDTSMSLNENLDAHSRDCNKDRHIYKRSFLHQKLALDTEDLGTKSIALSTPKRNKKPCTDYSHKLYKEYEETAKNHILLGAMHKSRKPLKGNMYSKVNTHLEMIERGPSMMHSINVEPPRKQLKEAMTKQAKL</sequence>